<feature type="region of interest" description="Disordered" evidence="3">
    <location>
        <begin position="79"/>
        <end position="253"/>
    </location>
</feature>
<proteinExistence type="predicted"/>
<keyword evidence="5" id="KW-1185">Reference proteome</keyword>
<evidence type="ECO:0000256" key="3">
    <source>
        <dbReference type="SAM" id="MobiDB-lite"/>
    </source>
</evidence>
<dbReference type="GO" id="GO:0005694">
    <property type="term" value="C:chromosome"/>
    <property type="evidence" value="ECO:0007669"/>
    <property type="project" value="UniProtKB-ARBA"/>
</dbReference>
<evidence type="ECO:0000256" key="1">
    <source>
        <dbReference type="ARBA" id="ARBA00004123"/>
    </source>
</evidence>
<dbReference type="SUPFAM" id="SSF54160">
    <property type="entry name" value="Chromo domain-like"/>
    <property type="match status" value="1"/>
</dbReference>
<protein>
    <submittedName>
        <fullName evidence="6">DNA topoisomerase 1 isoform X2</fullName>
    </submittedName>
</protein>
<dbReference type="InterPro" id="IPR016197">
    <property type="entry name" value="Chromo-like_dom_sf"/>
</dbReference>
<feature type="compositionally biased region" description="Low complexity" evidence="3">
    <location>
        <begin position="146"/>
        <end position="165"/>
    </location>
</feature>
<gene>
    <name evidence="6" type="primary">LOC117572473</name>
</gene>
<feature type="compositionally biased region" description="Polar residues" evidence="3">
    <location>
        <begin position="206"/>
        <end position="221"/>
    </location>
</feature>
<dbReference type="OrthoDB" id="1045173at2759"/>
<dbReference type="CDD" id="cd00024">
    <property type="entry name" value="CD_CSD"/>
    <property type="match status" value="1"/>
</dbReference>
<keyword evidence="2" id="KW-0539">Nucleus</keyword>
<feature type="compositionally biased region" description="Basic and acidic residues" evidence="3">
    <location>
        <begin position="121"/>
        <end position="130"/>
    </location>
</feature>
<evidence type="ECO:0000259" key="4">
    <source>
        <dbReference type="PROSITE" id="PS50013"/>
    </source>
</evidence>
<feature type="domain" description="Chromo" evidence="4">
    <location>
        <begin position="26"/>
        <end position="86"/>
    </location>
</feature>
<accession>A0A9C6WEZ3</accession>
<feature type="compositionally biased region" description="Basic and acidic residues" evidence="3">
    <location>
        <begin position="310"/>
        <end position="337"/>
    </location>
</feature>
<dbReference type="SMART" id="SM00298">
    <property type="entry name" value="CHROMO"/>
    <property type="match status" value="1"/>
</dbReference>
<feature type="region of interest" description="Disordered" evidence="3">
    <location>
        <begin position="267"/>
        <end position="341"/>
    </location>
</feature>
<dbReference type="Proteomes" id="UP000515160">
    <property type="component" value="Chromosome 3"/>
</dbReference>
<organism evidence="5 6">
    <name type="scientific">Drosophila albomicans</name>
    <name type="common">Fruit fly</name>
    <dbReference type="NCBI Taxonomy" id="7291"/>
    <lineage>
        <taxon>Eukaryota</taxon>
        <taxon>Metazoa</taxon>
        <taxon>Ecdysozoa</taxon>
        <taxon>Arthropoda</taxon>
        <taxon>Hexapoda</taxon>
        <taxon>Insecta</taxon>
        <taxon>Pterygota</taxon>
        <taxon>Neoptera</taxon>
        <taxon>Endopterygota</taxon>
        <taxon>Diptera</taxon>
        <taxon>Brachycera</taxon>
        <taxon>Muscomorpha</taxon>
        <taxon>Ephydroidea</taxon>
        <taxon>Drosophilidae</taxon>
        <taxon>Drosophila</taxon>
    </lineage>
</organism>
<dbReference type="AlphaFoldDB" id="A0A9C6WEZ3"/>
<dbReference type="InterPro" id="IPR023779">
    <property type="entry name" value="Chromodomain_CS"/>
</dbReference>
<dbReference type="Gene3D" id="2.40.50.40">
    <property type="match status" value="1"/>
</dbReference>
<comment type="subcellular location">
    <subcellularLocation>
        <location evidence="1">Nucleus</location>
    </subcellularLocation>
</comment>
<dbReference type="InterPro" id="IPR000953">
    <property type="entry name" value="Chromo/chromo_shadow_dom"/>
</dbReference>
<dbReference type="InterPro" id="IPR023780">
    <property type="entry name" value="Chromo_domain"/>
</dbReference>
<evidence type="ECO:0000256" key="2">
    <source>
        <dbReference type="ARBA" id="ARBA00023242"/>
    </source>
</evidence>
<reference evidence="6" key="1">
    <citation type="submission" date="2025-08" db="UniProtKB">
        <authorList>
            <consortium name="RefSeq"/>
        </authorList>
    </citation>
    <scope>IDENTIFICATION</scope>
    <source>
        <strain evidence="6">15112-1751.03</strain>
        <tissue evidence="6">Whole Adult</tissue>
    </source>
</reference>
<dbReference type="RefSeq" id="XP_051860623.1">
    <property type="nucleotide sequence ID" value="XM_052004663.1"/>
</dbReference>
<feature type="region of interest" description="Disordered" evidence="3">
    <location>
        <begin position="1"/>
        <end position="25"/>
    </location>
</feature>
<sequence length="360" mass="39444">MADNINSGKKKKDRGGAGTSGKAKKRIVEKILGKRNANGHTELLLKWKDLPEEESTWEPQSMLGPENIHMLTQFNYQYQRIPPKAANQNPQAAKAKANNKKKLKQPPLPSPPAPAPQKKSVTKEHTHTERVQAVNKQSSDHDSEDNSSGSSSNSDSDSSSAGDETSSSDEEPDVVEKKAAAMAKSRQQCIPNNNKMKGKSPAPKASNMTNNLNANERQGLTNFGLAQVRDLLSSDDEDDDETAALPAAKADQALEGVKQQALSWLKMKTATKETKQEPGTLDTLSRRRKTGPSDDRSVVQQLPAKNKRRLSLDRGDQNANHLEDEEHKPFDTEELNKGKLGSITNAGQLNINQRNICSSK</sequence>
<feature type="compositionally biased region" description="Polar residues" evidence="3">
    <location>
        <begin position="185"/>
        <end position="195"/>
    </location>
</feature>
<evidence type="ECO:0000313" key="5">
    <source>
        <dbReference type="Proteomes" id="UP000515160"/>
    </source>
</evidence>
<feature type="compositionally biased region" description="Acidic residues" evidence="3">
    <location>
        <begin position="233"/>
        <end position="242"/>
    </location>
</feature>
<evidence type="ECO:0000313" key="6">
    <source>
        <dbReference type="RefSeq" id="XP_051860623.1"/>
    </source>
</evidence>
<feature type="compositionally biased region" description="Low complexity" evidence="3">
    <location>
        <begin position="82"/>
        <end position="96"/>
    </location>
</feature>
<name>A0A9C6WEZ3_DROAB</name>
<dbReference type="PROSITE" id="PS00598">
    <property type="entry name" value="CHROMO_1"/>
    <property type="match status" value="1"/>
</dbReference>
<dbReference type="InterPro" id="IPR051219">
    <property type="entry name" value="Heterochromatin_chromo-domain"/>
</dbReference>
<dbReference type="Pfam" id="PF00385">
    <property type="entry name" value="Chromo"/>
    <property type="match status" value="1"/>
</dbReference>
<dbReference type="PANTHER" id="PTHR22812">
    <property type="entry name" value="CHROMOBOX PROTEIN"/>
    <property type="match status" value="1"/>
</dbReference>
<feature type="compositionally biased region" description="Low complexity" evidence="3">
    <location>
        <begin position="243"/>
        <end position="253"/>
    </location>
</feature>
<feature type="compositionally biased region" description="Pro residues" evidence="3">
    <location>
        <begin position="106"/>
        <end position="115"/>
    </location>
</feature>
<dbReference type="PROSITE" id="PS50013">
    <property type="entry name" value="CHROMO_2"/>
    <property type="match status" value="1"/>
</dbReference>
<dbReference type="GO" id="GO:0005634">
    <property type="term" value="C:nucleus"/>
    <property type="evidence" value="ECO:0007669"/>
    <property type="project" value="UniProtKB-SubCell"/>
</dbReference>
<dbReference type="GeneID" id="117572473"/>